<evidence type="ECO:0000313" key="14">
    <source>
        <dbReference type="EMBL" id="SHG21980.1"/>
    </source>
</evidence>
<dbReference type="EC" id="1.1.1.40" evidence="5"/>
<dbReference type="Pfam" id="PF00390">
    <property type="entry name" value="malic"/>
    <property type="match status" value="1"/>
</dbReference>
<evidence type="ECO:0000256" key="3">
    <source>
        <dbReference type="ARBA" id="ARBA00022723"/>
    </source>
</evidence>
<feature type="binding site" evidence="11">
    <location>
        <position position="136"/>
    </location>
    <ligand>
        <name>a divalent metal cation</name>
        <dbReference type="ChEBI" id="CHEBI:60240"/>
    </ligand>
</feature>
<dbReference type="InterPro" id="IPR051674">
    <property type="entry name" value="Malate_Decarboxylase"/>
</dbReference>
<dbReference type="EMBL" id="FQWD01000002">
    <property type="protein sequence ID" value="SHG21980.1"/>
    <property type="molecule type" value="Genomic_DNA"/>
</dbReference>
<comment type="catalytic activity">
    <reaction evidence="7">
        <text>(S)-malate + NADP(+) = pyruvate + CO2 + NADPH</text>
        <dbReference type="Rhea" id="RHEA:18253"/>
        <dbReference type="ChEBI" id="CHEBI:15361"/>
        <dbReference type="ChEBI" id="CHEBI:15589"/>
        <dbReference type="ChEBI" id="CHEBI:16526"/>
        <dbReference type="ChEBI" id="CHEBI:57783"/>
        <dbReference type="ChEBI" id="CHEBI:58349"/>
        <dbReference type="EC" id="1.1.1.40"/>
    </reaction>
</comment>
<keyword evidence="3 11" id="KW-0479">Metal-binding</keyword>
<dbReference type="CDD" id="cd05311">
    <property type="entry name" value="NAD_bind_2_malic_enz"/>
    <property type="match status" value="1"/>
</dbReference>
<feature type="binding site" evidence="10">
    <location>
        <position position="285"/>
    </location>
    <ligand>
        <name>(S)-malate</name>
        <dbReference type="ChEBI" id="CHEBI:15589"/>
    </ligand>
</feature>
<evidence type="ECO:0000256" key="9">
    <source>
        <dbReference type="PIRSR" id="PIRSR000106-1"/>
    </source>
</evidence>
<evidence type="ECO:0000256" key="11">
    <source>
        <dbReference type="PIRSR" id="PIRSR000106-3"/>
    </source>
</evidence>
<feature type="domain" description="Malic enzyme NAD-binding" evidence="12">
    <location>
        <begin position="162"/>
        <end position="398"/>
    </location>
</feature>
<dbReference type="PIRSF" id="PIRSF000106">
    <property type="entry name" value="ME"/>
    <property type="match status" value="1"/>
</dbReference>
<dbReference type="InterPro" id="IPR015884">
    <property type="entry name" value="Malic_enzyme_CS"/>
</dbReference>
<dbReference type="Gene3D" id="3.40.50.10380">
    <property type="entry name" value="Malic enzyme, N-terminal domain"/>
    <property type="match status" value="1"/>
</dbReference>
<comment type="catalytic activity">
    <reaction evidence="8">
        <text>oxaloacetate + H(+) = pyruvate + CO2</text>
        <dbReference type="Rhea" id="RHEA:15641"/>
        <dbReference type="ChEBI" id="CHEBI:15361"/>
        <dbReference type="ChEBI" id="CHEBI:15378"/>
        <dbReference type="ChEBI" id="CHEBI:16452"/>
        <dbReference type="ChEBI" id="CHEBI:16526"/>
        <dbReference type="EC" id="1.1.1.40"/>
    </reaction>
</comment>
<dbReference type="Gene3D" id="3.40.50.720">
    <property type="entry name" value="NAD(P)-binding Rossmann-like Domain"/>
    <property type="match status" value="1"/>
</dbReference>
<dbReference type="InterPro" id="IPR012302">
    <property type="entry name" value="Malic_NAD-bd"/>
</dbReference>
<dbReference type="GO" id="GO:0046872">
    <property type="term" value="F:metal ion binding"/>
    <property type="evidence" value="ECO:0007669"/>
    <property type="project" value="UniProtKB-KW"/>
</dbReference>
<dbReference type="InterPro" id="IPR037062">
    <property type="entry name" value="Malic_N_dom_sf"/>
</dbReference>
<dbReference type="OrthoDB" id="9805787at2"/>
<evidence type="ECO:0000256" key="7">
    <source>
        <dbReference type="ARBA" id="ARBA00050924"/>
    </source>
</evidence>
<dbReference type="GO" id="GO:0004473">
    <property type="term" value="F:malate dehydrogenase (decarboxylating) (NADP+) activity"/>
    <property type="evidence" value="ECO:0007669"/>
    <property type="project" value="UniProtKB-EC"/>
</dbReference>
<evidence type="ECO:0000256" key="2">
    <source>
        <dbReference type="ARBA" id="ARBA00008785"/>
    </source>
</evidence>
<dbReference type="PROSITE" id="PS00331">
    <property type="entry name" value="MALIC_ENZYMES"/>
    <property type="match status" value="1"/>
</dbReference>
<dbReference type="InterPro" id="IPR012301">
    <property type="entry name" value="Malic_N_dom"/>
</dbReference>
<gene>
    <name evidence="14" type="ORF">SAMN05216361_1726</name>
</gene>
<comment type="similarity">
    <text evidence="2">Belongs to the malic enzymes family.</text>
</comment>
<keyword evidence="15" id="KW-1185">Reference proteome</keyword>
<dbReference type="SMART" id="SM00919">
    <property type="entry name" value="Malic_M"/>
    <property type="match status" value="1"/>
</dbReference>
<reference evidence="15" key="1">
    <citation type="submission" date="2016-11" db="EMBL/GenBank/DDBJ databases">
        <authorList>
            <person name="Varghese N."/>
            <person name="Submissions S."/>
        </authorList>
    </citation>
    <scope>NUCLEOTIDE SEQUENCE [LARGE SCALE GENOMIC DNA]</scope>
    <source>
        <strain evidence="15">CGMCC 1.8995</strain>
    </source>
</reference>
<proteinExistence type="inferred from homology"/>
<evidence type="ECO:0000256" key="1">
    <source>
        <dbReference type="ARBA" id="ARBA00001936"/>
    </source>
</evidence>
<evidence type="ECO:0000259" key="12">
    <source>
        <dbReference type="SMART" id="SM00919"/>
    </source>
</evidence>
<evidence type="ECO:0000256" key="6">
    <source>
        <dbReference type="ARBA" id="ARBA00040273"/>
    </source>
</evidence>
<dbReference type="PANTHER" id="PTHR43237:SF4">
    <property type="entry name" value="NADP-DEPENDENT MALIC ENZYME"/>
    <property type="match status" value="1"/>
</dbReference>
<evidence type="ECO:0000256" key="10">
    <source>
        <dbReference type="PIRSR" id="PIRSR000106-2"/>
    </source>
</evidence>
<feature type="active site" description="Proton donor" evidence="9">
    <location>
        <position position="38"/>
    </location>
</feature>
<dbReference type="AlphaFoldDB" id="A0A1M5I1R3"/>
<evidence type="ECO:0000256" key="8">
    <source>
        <dbReference type="ARBA" id="ARBA00051384"/>
    </source>
</evidence>
<dbReference type="FunFam" id="3.40.50.720:FF:000095">
    <property type="entry name" value="NADP-dependent malic enzyme"/>
    <property type="match status" value="1"/>
</dbReference>
<name>A0A1M5I1R3_9ALTE</name>
<feature type="binding site" evidence="11">
    <location>
        <position position="161"/>
    </location>
    <ligand>
        <name>a divalent metal cation</name>
        <dbReference type="ChEBI" id="CHEBI:60240"/>
    </ligand>
</feature>
<comment type="cofactor">
    <cofactor evidence="11">
        <name>Mg(2+)</name>
        <dbReference type="ChEBI" id="CHEBI:18420"/>
    </cofactor>
    <cofactor evidence="11">
        <name>Mn(2+)</name>
        <dbReference type="ChEBI" id="CHEBI:29035"/>
    </cofactor>
    <text evidence="11">Divalent metal cations. Prefers magnesium or manganese.</text>
</comment>
<organism evidence="14 15">
    <name type="scientific">Marisediminitalea aggregata</name>
    <dbReference type="NCBI Taxonomy" id="634436"/>
    <lineage>
        <taxon>Bacteria</taxon>
        <taxon>Pseudomonadati</taxon>
        <taxon>Pseudomonadota</taxon>
        <taxon>Gammaproteobacteria</taxon>
        <taxon>Alteromonadales</taxon>
        <taxon>Alteromonadaceae</taxon>
        <taxon>Marisediminitalea</taxon>
    </lineage>
</organism>
<keyword evidence="4" id="KW-0560">Oxidoreductase</keyword>
<accession>A0A1M5I1R3</accession>
<evidence type="ECO:0000256" key="5">
    <source>
        <dbReference type="ARBA" id="ARBA00038964"/>
    </source>
</evidence>
<dbReference type="InterPro" id="IPR001891">
    <property type="entry name" value="Malic_OxRdtase"/>
</dbReference>
<feature type="binding site" evidence="10">
    <location>
        <position position="316"/>
    </location>
    <ligand>
        <name>(S)-malate</name>
        <dbReference type="ChEBI" id="CHEBI:15589"/>
    </ligand>
</feature>
<dbReference type="PANTHER" id="PTHR43237">
    <property type="entry name" value="NADP-DEPENDENT MALIC ENZYME"/>
    <property type="match status" value="1"/>
</dbReference>
<sequence>MSDFRQRALDYHAYPTPGKIRVELSKPADSVDDLALAYSPGVAEPCREIAEDPNAAYTYTGKGNMVAVISNGTAILGLGNLGPLASKPVMEGKALLFKRFAGLDSIDIEVKHRTTEEFINTVANIADTFGGINLEDIKAPECFEIEQELIKRCKIPVFHDDQHGTAIVTAAGMLNALEVQGKTIEDAKIVCMGAGAAAVACMELLIKCGAQRERIYMLDRKGVIHTRRDDLTPHKMLFANNTDKRTLEDVMEGADIFVGVSGPDLLPPEALALMAPNPIVFACSNPDPEIKPEVALATRSDIIMATGRSDYPNQVNNVLCFPFIFRGALDVRATAINDEMKVAAVEALRAISKEPVPEVVLKASKSDSLSFGKDYIIPKPMDPRLCARIAKAVAQAAIDSGVARLDVVPEYK</sequence>
<feature type="active site" description="Proton acceptor" evidence="9">
    <location>
        <position position="93"/>
    </location>
</feature>
<dbReference type="SUPFAM" id="SSF53223">
    <property type="entry name" value="Aminoacid dehydrogenase-like, N-terminal domain"/>
    <property type="match status" value="1"/>
</dbReference>
<feature type="binding site" evidence="11">
    <location>
        <position position="135"/>
    </location>
    <ligand>
        <name>a divalent metal cation</name>
        <dbReference type="ChEBI" id="CHEBI:60240"/>
    </ligand>
</feature>
<dbReference type="STRING" id="634436.SAMN05216361_1726"/>
<dbReference type="RefSeq" id="WP_073320777.1">
    <property type="nucleotide sequence ID" value="NZ_FQWD01000002.1"/>
</dbReference>
<dbReference type="InterPro" id="IPR045213">
    <property type="entry name" value="Malic_NAD-bd_bact_type"/>
</dbReference>
<feature type="domain" description="Malic enzyme N-terminal" evidence="13">
    <location>
        <begin position="17"/>
        <end position="150"/>
    </location>
</feature>
<dbReference type="SUPFAM" id="SSF51735">
    <property type="entry name" value="NAD(P)-binding Rossmann-fold domains"/>
    <property type="match status" value="1"/>
</dbReference>
<dbReference type="GO" id="GO:0051287">
    <property type="term" value="F:NAD binding"/>
    <property type="evidence" value="ECO:0007669"/>
    <property type="project" value="InterPro"/>
</dbReference>
<dbReference type="Pfam" id="PF03949">
    <property type="entry name" value="Malic_M"/>
    <property type="match status" value="1"/>
</dbReference>
<dbReference type="InterPro" id="IPR046346">
    <property type="entry name" value="Aminoacid_DH-like_N_sf"/>
</dbReference>
<dbReference type="SMART" id="SM01274">
    <property type="entry name" value="malic"/>
    <property type="match status" value="1"/>
</dbReference>
<evidence type="ECO:0000313" key="15">
    <source>
        <dbReference type="Proteomes" id="UP000184520"/>
    </source>
</evidence>
<protein>
    <recommendedName>
        <fullName evidence="6">NADP-dependent malic enzyme</fullName>
        <ecNumber evidence="5">1.1.1.40</ecNumber>
    </recommendedName>
</protein>
<dbReference type="FunFam" id="3.40.50.10380:FF:000003">
    <property type="entry name" value="NADP-dependent malic enzyme"/>
    <property type="match status" value="1"/>
</dbReference>
<dbReference type="Proteomes" id="UP000184520">
    <property type="component" value="Unassembled WGS sequence"/>
</dbReference>
<comment type="cofactor">
    <cofactor evidence="1">
        <name>Mn(2+)</name>
        <dbReference type="ChEBI" id="CHEBI:29035"/>
    </cofactor>
</comment>
<dbReference type="InterPro" id="IPR036291">
    <property type="entry name" value="NAD(P)-bd_dom_sf"/>
</dbReference>
<evidence type="ECO:0000259" key="13">
    <source>
        <dbReference type="SMART" id="SM01274"/>
    </source>
</evidence>
<evidence type="ECO:0000256" key="4">
    <source>
        <dbReference type="ARBA" id="ARBA00023002"/>
    </source>
</evidence>